<reference evidence="3" key="1">
    <citation type="submission" date="2017-02" db="UniProtKB">
        <authorList>
            <consortium name="WormBaseParasite"/>
        </authorList>
    </citation>
    <scope>IDENTIFICATION</scope>
</reference>
<keyword evidence="2" id="KW-1185">Reference proteome</keyword>
<accession>A0A0M3HTG4</accession>
<feature type="region of interest" description="Disordered" evidence="1">
    <location>
        <begin position="94"/>
        <end position="118"/>
    </location>
</feature>
<evidence type="ECO:0000256" key="1">
    <source>
        <dbReference type="SAM" id="MobiDB-lite"/>
    </source>
</evidence>
<protein>
    <submittedName>
        <fullName evidence="3">RxLR-like protein</fullName>
    </submittedName>
</protein>
<organism evidence="2 3">
    <name type="scientific">Ascaris lumbricoides</name>
    <name type="common">Giant roundworm</name>
    <dbReference type="NCBI Taxonomy" id="6252"/>
    <lineage>
        <taxon>Eukaryota</taxon>
        <taxon>Metazoa</taxon>
        <taxon>Ecdysozoa</taxon>
        <taxon>Nematoda</taxon>
        <taxon>Chromadorea</taxon>
        <taxon>Rhabditida</taxon>
        <taxon>Spirurina</taxon>
        <taxon>Ascaridomorpha</taxon>
        <taxon>Ascaridoidea</taxon>
        <taxon>Ascarididae</taxon>
        <taxon>Ascaris</taxon>
    </lineage>
</organism>
<dbReference type="WBParaSite" id="ALUE_0000592701-mRNA-1">
    <property type="protein sequence ID" value="ALUE_0000592701-mRNA-1"/>
    <property type="gene ID" value="ALUE_0000592701"/>
</dbReference>
<dbReference type="Proteomes" id="UP000036681">
    <property type="component" value="Unplaced"/>
</dbReference>
<feature type="compositionally biased region" description="Polar residues" evidence="1">
    <location>
        <begin position="94"/>
        <end position="113"/>
    </location>
</feature>
<name>A0A0M3HTG4_ASCLU</name>
<dbReference type="AlphaFoldDB" id="A0A0M3HTG4"/>
<evidence type="ECO:0000313" key="2">
    <source>
        <dbReference type="Proteomes" id="UP000036681"/>
    </source>
</evidence>
<proteinExistence type="predicted"/>
<evidence type="ECO:0000313" key="3">
    <source>
        <dbReference type="WBParaSite" id="ALUE_0000592701-mRNA-1"/>
    </source>
</evidence>
<sequence>LLSAGASSPKGTDAVPTLELITPKSELDADSLGCAPPYLSMSSGFSEHAEVQRTSVHVDQRRRSPDRLLEKNEGIPSRVPFHRVGHCTLSQPQPFTASSSEQNAFEPTHSSYRNEGEAGGTEFGIISAAASIQTNITSTSSPSSSRSLPTSLCVRSNGTSMTVVEALSTGSPAVLKDLIKRKLTSATTEELSAKLRKTDKHDHETERVLVWLNTQTKYFELKAEKTRLEIVKLRRELGM</sequence>